<dbReference type="RefSeq" id="XP_009161515.1">
    <property type="nucleotide sequence ID" value="XM_009163267.1"/>
</dbReference>
<dbReference type="Proteomes" id="UP000007304">
    <property type="component" value="Unassembled WGS sequence"/>
</dbReference>
<protein>
    <submittedName>
        <fullName evidence="1">Uncharacterized protein</fullName>
    </submittedName>
</protein>
<dbReference type="AlphaFoldDB" id="H6CBA7"/>
<evidence type="ECO:0000313" key="1">
    <source>
        <dbReference type="EMBL" id="EHY61054.1"/>
    </source>
</evidence>
<name>H6CBA7_EXODN</name>
<dbReference type="VEuPathDB" id="FungiDB:HMPREF1120_08994"/>
<dbReference type="GeneID" id="20313633"/>
<accession>H6CBA7</accession>
<dbReference type="EMBL" id="JH226137">
    <property type="protein sequence ID" value="EHY61054.1"/>
    <property type="molecule type" value="Genomic_DNA"/>
</dbReference>
<sequence length="166" mass="18476">MNGSKQLEPQIGGVDKDTASTNHFDAWWHRFLAVAGRTDKTSPGGSSKWCDSDQIRPPHLIHRCANPQTTHTSGPGCSSPCSNWAKQRRDSTHFLTSPSRPKSAAQCSKFVLDPLRTSRSSQEDPSLWLDAELESSCSMISTRALDLWTGIRKGQNLYPQWTTPQH</sequence>
<dbReference type="HOGENOM" id="CLU_1602728_0_0_1"/>
<gene>
    <name evidence="1" type="ORF">HMPREF1120_08994</name>
</gene>
<dbReference type="InParanoid" id="H6CBA7"/>
<keyword evidence="2" id="KW-1185">Reference proteome</keyword>
<organism evidence="1 2">
    <name type="scientific">Exophiala dermatitidis (strain ATCC 34100 / CBS 525.76 / NIH/UT8656)</name>
    <name type="common">Black yeast</name>
    <name type="synonym">Wangiella dermatitidis</name>
    <dbReference type="NCBI Taxonomy" id="858893"/>
    <lineage>
        <taxon>Eukaryota</taxon>
        <taxon>Fungi</taxon>
        <taxon>Dikarya</taxon>
        <taxon>Ascomycota</taxon>
        <taxon>Pezizomycotina</taxon>
        <taxon>Eurotiomycetes</taxon>
        <taxon>Chaetothyriomycetidae</taxon>
        <taxon>Chaetothyriales</taxon>
        <taxon>Herpotrichiellaceae</taxon>
        <taxon>Exophiala</taxon>
    </lineage>
</organism>
<proteinExistence type="predicted"/>
<reference evidence="1" key="1">
    <citation type="submission" date="2011-07" db="EMBL/GenBank/DDBJ databases">
        <title>The Genome Sequence of Exophiala (Wangiella) dermatitidis NIH/UT8656.</title>
        <authorList>
            <consortium name="The Broad Institute Genome Sequencing Platform"/>
            <person name="Cuomo C."/>
            <person name="Wang Z."/>
            <person name="Hunicke-Smith S."/>
            <person name="Szanislo P.J."/>
            <person name="Earl A."/>
            <person name="Young S.K."/>
            <person name="Zeng Q."/>
            <person name="Gargeya S."/>
            <person name="Fitzgerald M."/>
            <person name="Haas B."/>
            <person name="Abouelleil A."/>
            <person name="Alvarado L."/>
            <person name="Arachchi H.M."/>
            <person name="Berlin A."/>
            <person name="Brown A."/>
            <person name="Chapman S.B."/>
            <person name="Chen Z."/>
            <person name="Dunbar C."/>
            <person name="Freedman E."/>
            <person name="Gearin G."/>
            <person name="Gellesch M."/>
            <person name="Goldberg J."/>
            <person name="Griggs A."/>
            <person name="Gujja S."/>
            <person name="Heiman D."/>
            <person name="Howarth C."/>
            <person name="Larson L."/>
            <person name="Lui A."/>
            <person name="MacDonald P.J.P."/>
            <person name="Montmayeur A."/>
            <person name="Murphy C."/>
            <person name="Neiman D."/>
            <person name="Pearson M."/>
            <person name="Priest M."/>
            <person name="Roberts A."/>
            <person name="Saif S."/>
            <person name="Shea T."/>
            <person name="Shenoy N."/>
            <person name="Sisk P."/>
            <person name="Stolte C."/>
            <person name="Sykes S."/>
            <person name="Wortman J."/>
            <person name="Nusbaum C."/>
            <person name="Birren B."/>
        </authorList>
    </citation>
    <scope>NUCLEOTIDE SEQUENCE</scope>
    <source>
        <strain evidence="1">NIH/UT8656</strain>
    </source>
</reference>
<evidence type="ECO:0000313" key="2">
    <source>
        <dbReference type="Proteomes" id="UP000007304"/>
    </source>
</evidence>